<dbReference type="InterPro" id="IPR024953">
    <property type="entry name" value="PP_kinase_middle"/>
</dbReference>
<dbReference type="InterPro" id="IPR003414">
    <property type="entry name" value="PP_kinase"/>
</dbReference>
<protein>
    <recommendedName>
        <fullName evidence="1">Polyphosphate kinase middle domain-containing protein</fullName>
    </recommendedName>
</protein>
<comment type="caution">
    <text evidence="2">The sequence shown here is derived from an EMBL/GenBank/DDBJ whole genome shotgun (WGS) entry which is preliminary data.</text>
</comment>
<dbReference type="AlphaFoldDB" id="X1F1F9"/>
<sequence length="138" mass="16100">KQHFKDVDPAAIIKQINEIVTNQQSIFHLIFEQEIIPALRKNNIVLVDENDKLTEEQKSFVSEVFYSDIITSIQPVLLVKKKVRPFMKTGQPYMALKMVSRDSNKHKQLERYGIIKIPTDHNISRFIELPENNGVHFI</sequence>
<dbReference type="Pfam" id="PF02503">
    <property type="entry name" value="PP_kinase"/>
    <property type="match status" value="1"/>
</dbReference>
<evidence type="ECO:0000259" key="1">
    <source>
        <dbReference type="Pfam" id="PF02503"/>
    </source>
</evidence>
<evidence type="ECO:0000313" key="2">
    <source>
        <dbReference type="EMBL" id="GAH14643.1"/>
    </source>
</evidence>
<dbReference type="GO" id="GO:0009358">
    <property type="term" value="C:polyphosphate kinase complex"/>
    <property type="evidence" value="ECO:0007669"/>
    <property type="project" value="InterPro"/>
</dbReference>
<dbReference type="GO" id="GO:0006799">
    <property type="term" value="P:polyphosphate biosynthetic process"/>
    <property type="evidence" value="ECO:0007669"/>
    <property type="project" value="InterPro"/>
</dbReference>
<dbReference type="Gene3D" id="3.30.1840.10">
    <property type="entry name" value="Polyphosphate kinase middle domain"/>
    <property type="match status" value="1"/>
</dbReference>
<dbReference type="GO" id="GO:0008976">
    <property type="term" value="F:polyphosphate kinase activity"/>
    <property type="evidence" value="ECO:0007669"/>
    <property type="project" value="InterPro"/>
</dbReference>
<organism evidence="2">
    <name type="scientific">marine sediment metagenome</name>
    <dbReference type="NCBI Taxonomy" id="412755"/>
    <lineage>
        <taxon>unclassified sequences</taxon>
        <taxon>metagenomes</taxon>
        <taxon>ecological metagenomes</taxon>
    </lineage>
</organism>
<dbReference type="SUPFAM" id="SSF143724">
    <property type="entry name" value="PHP14-like"/>
    <property type="match status" value="1"/>
</dbReference>
<dbReference type="PANTHER" id="PTHR30218:SF0">
    <property type="entry name" value="POLYPHOSPHATE KINASE"/>
    <property type="match status" value="1"/>
</dbReference>
<feature type="non-terminal residue" evidence="2">
    <location>
        <position position="1"/>
    </location>
</feature>
<dbReference type="EMBL" id="BART01038150">
    <property type="protein sequence ID" value="GAH14643.1"/>
    <property type="molecule type" value="Genomic_DNA"/>
</dbReference>
<gene>
    <name evidence="2" type="ORF">S01H4_63440</name>
</gene>
<dbReference type="PANTHER" id="PTHR30218">
    <property type="entry name" value="POLYPHOSPHATE KINASE"/>
    <property type="match status" value="1"/>
</dbReference>
<reference evidence="2" key="1">
    <citation type="journal article" date="2014" name="Front. Microbiol.">
        <title>High frequency of phylogenetically diverse reductive dehalogenase-homologous genes in deep subseafloor sedimentary metagenomes.</title>
        <authorList>
            <person name="Kawai M."/>
            <person name="Futagami T."/>
            <person name="Toyoda A."/>
            <person name="Takaki Y."/>
            <person name="Nishi S."/>
            <person name="Hori S."/>
            <person name="Arai W."/>
            <person name="Tsubouchi T."/>
            <person name="Morono Y."/>
            <person name="Uchiyama I."/>
            <person name="Ito T."/>
            <person name="Fujiyama A."/>
            <person name="Inagaki F."/>
            <person name="Takami H."/>
        </authorList>
    </citation>
    <scope>NUCLEOTIDE SEQUENCE</scope>
    <source>
        <strain evidence="2">Expedition CK06-06</strain>
    </source>
</reference>
<name>X1F1F9_9ZZZZ</name>
<accession>X1F1F9</accession>
<proteinExistence type="predicted"/>
<feature type="domain" description="Polyphosphate kinase middle" evidence="1">
    <location>
        <begin position="56"/>
        <end position="137"/>
    </location>
</feature>
<feature type="non-terminal residue" evidence="2">
    <location>
        <position position="138"/>
    </location>
</feature>
<dbReference type="InterPro" id="IPR036830">
    <property type="entry name" value="PP_kinase_middle_dom_sf"/>
</dbReference>